<keyword evidence="6 9" id="KW-0863">Zinc-finger</keyword>
<comment type="catalytic activity">
    <reaction evidence="1">
        <text>[E2 ubiquitin-conjugating enzyme]-S-ubiquitinyl-L-cysteine + [acceptor protein]-L-lysine = [E2 ubiquitin-conjugating enzyme]-L-cysteine + [acceptor protein]-N(6)-ubiquitinyl-L-lysine.</text>
        <dbReference type="EC" id="2.3.2.31"/>
    </reaction>
</comment>
<comment type="caution">
    <text evidence="13">The sequence shown here is derived from an EMBL/GenBank/DDBJ whole genome shotgun (WGS) entry which is preliminary data.</text>
</comment>
<dbReference type="EMBL" id="CAIF01000097">
    <property type="protein sequence ID" value="CCH43927.1"/>
    <property type="molecule type" value="Genomic_DNA"/>
</dbReference>
<keyword evidence="7" id="KW-0833">Ubl conjugation pathway</keyword>
<organism evidence="13 14">
    <name type="scientific">Wickerhamomyces ciferrii (strain ATCC 14091 / BCRC 22168 / CBS 111 / JCM 3599 / NBRC 0793 / NRRL Y-1031 F-60-10)</name>
    <name type="common">Yeast</name>
    <name type="synonym">Pichia ciferrii</name>
    <dbReference type="NCBI Taxonomy" id="1206466"/>
    <lineage>
        <taxon>Eukaryota</taxon>
        <taxon>Fungi</taxon>
        <taxon>Dikarya</taxon>
        <taxon>Ascomycota</taxon>
        <taxon>Saccharomycotina</taxon>
        <taxon>Saccharomycetes</taxon>
        <taxon>Phaffomycetales</taxon>
        <taxon>Wickerhamomycetaceae</taxon>
        <taxon>Wickerhamomyces</taxon>
    </lineage>
</organism>
<keyword evidence="5" id="KW-0677">Repeat</keyword>
<evidence type="ECO:0000259" key="12">
    <source>
        <dbReference type="PROSITE" id="PS51873"/>
    </source>
</evidence>
<dbReference type="SMART" id="SM00647">
    <property type="entry name" value="IBR"/>
    <property type="match status" value="2"/>
</dbReference>
<dbReference type="GO" id="GO:0061630">
    <property type="term" value="F:ubiquitin protein ligase activity"/>
    <property type="evidence" value="ECO:0007669"/>
    <property type="project" value="UniProtKB-EC"/>
</dbReference>
<evidence type="ECO:0000256" key="5">
    <source>
        <dbReference type="ARBA" id="ARBA00022737"/>
    </source>
</evidence>
<evidence type="ECO:0000256" key="10">
    <source>
        <dbReference type="SAM" id="MobiDB-lite"/>
    </source>
</evidence>
<evidence type="ECO:0000259" key="11">
    <source>
        <dbReference type="PROSITE" id="PS50089"/>
    </source>
</evidence>
<dbReference type="InterPro" id="IPR045840">
    <property type="entry name" value="Ariadne"/>
</dbReference>
<evidence type="ECO:0000256" key="7">
    <source>
        <dbReference type="ARBA" id="ARBA00022786"/>
    </source>
</evidence>
<dbReference type="SUPFAM" id="SSF57850">
    <property type="entry name" value="RING/U-box"/>
    <property type="match status" value="2"/>
</dbReference>
<dbReference type="GO" id="GO:0016567">
    <property type="term" value="P:protein ubiquitination"/>
    <property type="evidence" value="ECO:0007669"/>
    <property type="project" value="InterPro"/>
</dbReference>
<dbReference type="PROSITE" id="PS50089">
    <property type="entry name" value="ZF_RING_2"/>
    <property type="match status" value="1"/>
</dbReference>
<keyword evidence="8" id="KW-0862">Zinc</keyword>
<reference evidence="13 14" key="1">
    <citation type="journal article" date="2012" name="Eukaryot. Cell">
        <title>Draft genome sequence of Wickerhamomyces ciferrii NRRL Y-1031 F-60-10.</title>
        <authorList>
            <person name="Schneider J."/>
            <person name="Andrea H."/>
            <person name="Blom J."/>
            <person name="Jaenicke S."/>
            <person name="Ruckert C."/>
            <person name="Schorsch C."/>
            <person name="Szczepanowski R."/>
            <person name="Farwick M."/>
            <person name="Goesmann A."/>
            <person name="Puhler A."/>
            <person name="Schaffer S."/>
            <person name="Tauch A."/>
            <person name="Kohler T."/>
            <person name="Brinkrolf K."/>
        </authorList>
    </citation>
    <scope>NUCLEOTIDE SEQUENCE [LARGE SCALE GENOMIC DNA]</scope>
    <source>
        <strain evidence="14">ATCC 14091 / BCRC 22168 / CBS 111 / JCM 3599 / NBRC 0793 / NRRL Y-1031 F-60-10</strain>
    </source>
</reference>
<dbReference type="Pfam" id="PF21235">
    <property type="entry name" value="UBA_ARI1"/>
    <property type="match status" value="1"/>
</dbReference>
<dbReference type="InterPro" id="IPR002867">
    <property type="entry name" value="IBR_dom"/>
</dbReference>
<dbReference type="Pfam" id="PF19422">
    <property type="entry name" value="Ariadne"/>
    <property type="match status" value="1"/>
</dbReference>
<evidence type="ECO:0000256" key="8">
    <source>
        <dbReference type="ARBA" id="ARBA00022833"/>
    </source>
</evidence>
<dbReference type="Pfam" id="PF01485">
    <property type="entry name" value="IBR"/>
    <property type="match status" value="1"/>
</dbReference>
<dbReference type="Pfam" id="PF22191">
    <property type="entry name" value="IBR_1"/>
    <property type="match status" value="1"/>
</dbReference>
<dbReference type="PANTHER" id="PTHR11685">
    <property type="entry name" value="RBR FAMILY RING FINGER AND IBR DOMAIN-CONTAINING"/>
    <property type="match status" value="1"/>
</dbReference>
<dbReference type="PROSITE" id="PS51873">
    <property type="entry name" value="TRIAD"/>
    <property type="match status" value="1"/>
</dbReference>
<evidence type="ECO:0000256" key="2">
    <source>
        <dbReference type="ARBA" id="ARBA00012251"/>
    </source>
</evidence>
<dbReference type="FunCoup" id="K0KP13">
    <property type="interactions" value="640"/>
</dbReference>
<feature type="compositionally biased region" description="Acidic residues" evidence="10">
    <location>
        <begin position="41"/>
        <end position="65"/>
    </location>
</feature>
<feature type="domain" description="RING-type" evidence="11">
    <location>
        <begin position="170"/>
        <end position="214"/>
    </location>
</feature>
<dbReference type="AlphaFoldDB" id="K0KP13"/>
<accession>K0KP13</accession>
<evidence type="ECO:0000256" key="4">
    <source>
        <dbReference type="ARBA" id="ARBA00022723"/>
    </source>
</evidence>
<evidence type="ECO:0000313" key="14">
    <source>
        <dbReference type="Proteomes" id="UP000009328"/>
    </source>
</evidence>
<evidence type="ECO:0000256" key="9">
    <source>
        <dbReference type="PROSITE-ProRule" id="PRU00175"/>
    </source>
</evidence>
<keyword evidence="4" id="KW-0479">Metal-binding</keyword>
<dbReference type="CDD" id="cd20356">
    <property type="entry name" value="Rcat_RBR_HHARI-like"/>
    <property type="match status" value="1"/>
</dbReference>
<dbReference type="Gene3D" id="1.20.120.1750">
    <property type="match status" value="1"/>
</dbReference>
<evidence type="ECO:0000313" key="13">
    <source>
        <dbReference type="EMBL" id="CCH43927.1"/>
    </source>
</evidence>
<feature type="compositionally biased region" description="Low complexity" evidence="10">
    <location>
        <begin position="31"/>
        <end position="40"/>
    </location>
</feature>
<keyword evidence="14" id="KW-1185">Reference proteome</keyword>
<dbReference type="InterPro" id="IPR031127">
    <property type="entry name" value="E3_UB_ligase_RBR"/>
</dbReference>
<feature type="domain" description="RING-type" evidence="12">
    <location>
        <begin position="166"/>
        <end position="377"/>
    </location>
</feature>
<dbReference type="Gene3D" id="3.30.40.10">
    <property type="entry name" value="Zinc/RING finger domain, C3HC4 (zinc finger)"/>
    <property type="match status" value="1"/>
</dbReference>
<feature type="compositionally biased region" description="Acidic residues" evidence="10">
    <location>
        <begin position="13"/>
        <end position="30"/>
    </location>
</feature>
<feature type="region of interest" description="Disordered" evidence="10">
    <location>
        <begin position="1"/>
        <end position="74"/>
    </location>
</feature>
<dbReference type="InParanoid" id="K0KP13"/>
<dbReference type="InterPro" id="IPR001841">
    <property type="entry name" value="Znf_RING"/>
</dbReference>
<protein>
    <recommendedName>
        <fullName evidence="2">RBR-type E3 ubiquitin transferase</fullName>
        <ecNumber evidence="2">2.3.2.31</ecNumber>
    </recommendedName>
</protein>
<dbReference type="InterPro" id="IPR044066">
    <property type="entry name" value="TRIAD_supradom"/>
</dbReference>
<dbReference type="FunFam" id="1.20.120.1750:FF:000002">
    <property type="entry name" value="RBR-type E3 ubiquitin transferase"/>
    <property type="match status" value="1"/>
</dbReference>
<dbReference type="eggNOG" id="KOG1815">
    <property type="taxonomic scope" value="Eukaryota"/>
</dbReference>
<name>K0KP13_WICCF</name>
<keyword evidence="3" id="KW-0808">Transferase</keyword>
<evidence type="ECO:0000256" key="6">
    <source>
        <dbReference type="ARBA" id="ARBA00022771"/>
    </source>
</evidence>
<dbReference type="STRING" id="1206466.K0KP13"/>
<dbReference type="HOGENOM" id="CLU_009823_4_1_1"/>
<proteinExistence type="predicted"/>
<dbReference type="InterPro" id="IPR013083">
    <property type="entry name" value="Znf_RING/FYVE/PHD"/>
</dbReference>
<sequence length="551" mass="62993">MSDDQSFMNYSPDEFESDAEFEYEDDDEVVEVASASQSDDGVVDDDYDDDEGDGEFEEGDYENDNAGDASDFKQEDTLSTKKDLVEYKAHSTKDLVAKLSAQTKNISSVLELTDDNALTLLQFYSWNSERLMEEYMDDPDRVKTAAGVIVDGSTKAGSTFKKYNKGEFMCFICCDEKTQTYQLSCGDEYCLDCYSKYIKDKTSSGKVIKCPNCDVALNSQDLDFIAGEGESFKLIESSIKEYVERHRSYKWCPSVDCPNVVEILNFADIPNIVSENHVPVVTCNHNHQFCVSCSFENHTPVPCGIAKQWVTKCKDDSETANWIMSNTQQCPKCDSSIEKNGGCNHMTCKKCRYEFCWICSQDWTSHGTSYYQCTAFRDNPNDKAKNKEKEELTAKQKLRNLTKNSLKKYLHYYNLYAVHESSTKLDDKRCKFVEEKVRELQETSGISWIEAQFLVESAEALLKARKVLKWSYAFAYYCDRTGLLDIFEEVQAKLAESVENLSKLFEIEDPLEIVRNKLEFLNKSHFLQERQKAMISCTLESIDYGCLSGKD</sequence>
<dbReference type="Proteomes" id="UP000009328">
    <property type="component" value="Unassembled WGS sequence"/>
</dbReference>
<evidence type="ECO:0000256" key="3">
    <source>
        <dbReference type="ARBA" id="ARBA00022679"/>
    </source>
</evidence>
<dbReference type="EC" id="2.3.2.31" evidence="2"/>
<dbReference type="InterPro" id="IPR048962">
    <property type="entry name" value="ARIH1-like_UBL"/>
</dbReference>
<gene>
    <name evidence="13" type="ORF">BN7_3482</name>
</gene>
<evidence type="ECO:0000256" key="1">
    <source>
        <dbReference type="ARBA" id="ARBA00001798"/>
    </source>
</evidence>
<dbReference type="GO" id="GO:0008270">
    <property type="term" value="F:zinc ion binding"/>
    <property type="evidence" value="ECO:0007669"/>
    <property type="project" value="UniProtKB-KW"/>
</dbReference>